<dbReference type="InterPro" id="IPR036397">
    <property type="entry name" value="RNaseH_sf"/>
</dbReference>
<dbReference type="GeneID" id="89337146"/>
<dbReference type="Pfam" id="PF03104">
    <property type="entry name" value="DNA_pol_B_exo1"/>
    <property type="match status" value="1"/>
</dbReference>
<dbReference type="GO" id="GO:0000166">
    <property type="term" value="F:nucleotide binding"/>
    <property type="evidence" value="ECO:0007669"/>
    <property type="project" value="InterPro"/>
</dbReference>
<dbReference type="Gene3D" id="3.90.1600.10">
    <property type="entry name" value="Palm domain of DNA polymerase"/>
    <property type="match status" value="1"/>
</dbReference>
<dbReference type="CDD" id="cd05781">
    <property type="entry name" value="DNA_polB_B3_exo"/>
    <property type="match status" value="1"/>
</dbReference>
<comment type="catalytic activity">
    <reaction evidence="7">
        <text>DNA(n) + a 2'-deoxyribonucleoside 5'-triphosphate = DNA(n+1) + diphosphate</text>
        <dbReference type="Rhea" id="RHEA:22508"/>
        <dbReference type="Rhea" id="RHEA-COMP:17339"/>
        <dbReference type="Rhea" id="RHEA-COMP:17340"/>
        <dbReference type="ChEBI" id="CHEBI:33019"/>
        <dbReference type="ChEBI" id="CHEBI:61560"/>
        <dbReference type="ChEBI" id="CHEBI:173112"/>
        <dbReference type="EC" id="2.7.7.7"/>
    </reaction>
</comment>
<feature type="domain" description="DNA-directed DNA polymerase family B multifunctional" evidence="8">
    <location>
        <begin position="375"/>
        <end position="759"/>
    </location>
</feature>
<dbReference type="Gene3D" id="3.30.342.10">
    <property type="entry name" value="DNA Polymerase, chain B, domain 1"/>
    <property type="match status" value="1"/>
</dbReference>
<evidence type="ECO:0000256" key="6">
    <source>
        <dbReference type="ARBA" id="ARBA00023125"/>
    </source>
</evidence>
<dbReference type="SUPFAM" id="SSF53098">
    <property type="entry name" value="Ribonuclease H-like"/>
    <property type="match status" value="1"/>
</dbReference>
<evidence type="ECO:0000256" key="3">
    <source>
        <dbReference type="ARBA" id="ARBA00022679"/>
    </source>
</evidence>
<organism evidence="10 11">
    <name type="scientific">Sulfolobus tengchongensis</name>
    <dbReference type="NCBI Taxonomy" id="207809"/>
    <lineage>
        <taxon>Archaea</taxon>
        <taxon>Thermoproteota</taxon>
        <taxon>Thermoprotei</taxon>
        <taxon>Sulfolobales</taxon>
        <taxon>Sulfolobaceae</taxon>
        <taxon>Sulfolobus</taxon>
    </lineage>
</organism>
<evidence type="ECO:0000256" key="2">
    <source>
        <dbReference type="ARBA" id="ARBA00012417"/>
    </source>
</evidence>
<dbReference type="InterPro" id="IPR050240">
    <property type="entry name" value="DNA_pol_type-B"/>
</dbReference>
<dbReference type="InterPro" id="IPR042087">
    <property type="entry name" value="DNA_pol_B_thumb"/>
</dbReference>
<dbReference type="Proteomes" id="UP001432202">
    <property type="component" value="Chromosome"/>
</dbReference>
<dbReference type="Gene3D" id="1.10.287.690">
    <property type="entry name" value="Helix hairpin bin"/>
    <property type="match status" value="1"/>
</dbReference>
<dbReference type="GO" id="GO:0006261">
    <property type="term" value="P:DNA-templated DNA replication"/>
    <property type="evidence" value="ECO:0007669"/>
    <property type="project" value="TreeGrafter"/>
</dbReference>
<reference evidence="10 11" key="1">
    <citation type="submission" date="2024-02" db="EMBL/GenBank/DDBJ databases">
        <title>STSV induces naive adaptation in Sulfolobus.</title>
        <authorList>
            <person name="Xiang X."/>
            <person name="Song M."/>
        </authorList>
    </citation>
    <scope>NUCLEOTIDE SEQUENCE [LARGE SCALE GENOMIC DNA]</scope>
    <source>
        <strain evidence="10 11">RT2</strain>
    </source>
</reference>
<gene>
    <name evidence="10" type="ORF">V6M85_10215</name>
</gene>
<sequence length="786" mass="90336">MIKNFFILDFSYEIKDDKPIVYIWGIDEEGNRCVVLEKNFRPYFYVTYEGNENEIIENIRKIGLISINKVQKRYLNNVVNALMLQTLIPSQIRGYRKIIAQINGVKGIFDADIRFTMRYSIDMNLRHFTWFTAEVSEVKSGDMRTPKVYELNKIISRYEGKIPELKILAIDIQIYNKYGSPNPRKDPIILISLWGRDGSTQLSVDDAKDDLKLLRNFVSKVIEYDPDLIVGYNTNFFHWSYVLDRAKTLGIKLDIGRKIGTEVSQGTYGHYSIVGRLNVDLADLIADILGTENKDLIDVADYLNIIPKSKRTILNWYEISKYWDDIKNRELVKQYSLDNAKSIYLLSNSLLPLYEELVKIIGLPLDQLSSASWGSRIESLVIREAIQLGELVPTKVENVNVSKDSLKKSDLLIEPKIGIHKEHVYVLDVTSVYPSVIRKFNIGPDALIKDLCENCYLSPDSSYKFRKEPPSFYKLILDKLDNVMRITEEKLKKGDIGESLGELENKLRAIKMILNNFNDYINFVNSRWYSKEISEAVEEWGKHTIRTLINLIGNSGFEIIYADNRSIFVKGSNDKLVELVNRLNSLYGLEIEVQKIYKTLLIIDKFGRFVGLTDKNKIDIVGLQRNNKNLCELTKDLQRKIVETILIDGDVTKAIKLVRATMIRLRRGEYSIEELVTWRYIDTDLATSKTTAPHIVAAKKAISANYPVSVGSKIGFVIVKGAGRVADRAEPYFLIKEKNRIDIEYYINQILSESSRLLRSLGVDEEKLKKTSITDILDFFGSSKKK</sequence>
<dbReference type="PANTHER" id="PTHR10322:SF23">
    <property type="entry name" value="DNA POLYMERASE DELTA CATALYTIC SUBUNIT"/>
    <property type="match status" value="1"/>
</dbReference>
<keyword evidence="6" id="KW-0238">DNA-binding</keyword>
<dbReference type="Gene3D" id="1.10.132.60">
    <property type="entry name" value="DNA polymerase family B, C-terminal domain"/>
    <property type="match status" value="1"/>
</dbReference>
<evidence type="ECO:0000313" key="10">
    <source>
        <dbReference type="EMBL" id="WWQ59843.1"/>
    </source>
</evidence>
<dbReference type="InterPro" id="IPR023211">
    <property type="entry name" value="DNA_pol_palm_dom_sf"/>
</dbReference>
<dbReference type="PANTHER" id="PTHR10322">
    <property type="entry name" value="DNA POLYMERASE CATALYTIC SUBUNIT"/>
    <property type="match status" value="1"/>
</dbReference>
<dbReference type="AlphaFoldDB" id="A0AAX4KY96"/>
<dbReference type="EMBL" id="CP146016">
    <property type="protein sequence ID" value="WWQ59843.1"/>
    <property type="molecule type" value="Genomic_DNA"/>
</dbReference>
<keyword evidence="11" id="KW-1185">Reference proteome</keyword>
<dbReference type="SMART" id="SM00486">
    <property type="entry name" value="POLBc"/>
    <property type="match status" value="1"/>
</dbReference>
<dbReference type="SUPFAM" id="SSF56672">
    <property type="entry name" value="DNA/RNA polymerases"/>
    <property type="match status" value="1"/>
</dbReference>
<proteinExistence type="inferred from homology"/>
<keyword evidence="4" id="KW-0548">Nucleotidyltransferase</keyword>
<accession>A0AAX4KY96</accession>
<dbReference type="InterPro" id="IPR006172">
    <property type="entry name" value="DNA-dir_DNA_pol_B"/>
</dbReference>
<dbReference type="InterPro" id="IPR006134">
    <property type="entry name" value="DNA-dir_DNA_pol_B_multi_dom"/>
</dbReference>
<dbReference type="Pfam" id="PF00136">
    <property type="entry name" value="DNA_pol_B"/>
    <property type="match status" value="1"/>
</dbReference>
<evidence type="ECO:0000256" key="4">
    <source>
        <dbReference type="ARBA" id="ARBA00022695"/>
    </source>
</evidence>
<dbReference type="InterPro" id="IPR012337">
    <property type="entry name" value="RNaseH-like_sf"/>
</dbReference>
<keyword evidence="5 10" id="KW-0239">DNA-directed DNA polymerase</keyword>
<evidence type="ECO:0000256" key="7">
    <source>
        <dbReference type="ARBA" id="ARBA00049244"/>
    </source>
</evidence>
<feature type="domain" description="DNA-directed DNA polymerase family B exonuclease" evidence="9">
    <location>
        <begin position="108"/>
        <end position="296"/>
    </location>
</feature>
<evidence type="ECO:0000259" key="8">
    <source>
        <dbReference type="Pfam" id="PF00136"/>
    </source>
</evidence>
<evidence type="ECO:0000256" key="1">
    <source>
        <dbReference type="ARBA" id="ARBA00005755"/>
    </source>
</evidence>
<evidence type="ECO:0000313" key="11">
    <source>
        <dbReference type="Proteomes" id="UP001432202"/>
    </source>
</evidence>
<evidence type="ECO:0000259" key="9">
    <source>
        <dbReference type="Pfam" id="PF03104"/>
    </source>
</evidence>
<evidence type="ECO:0000256" key="5">
    <source>
        <dbReference type="ARBA" id="ARBA00022932"/>
    </source>
</evidence>
<name>A0AAX4KY96_9CREN</name>
<keyword evidence="3" id="KW-0808">Transferase</keyword>
<dbReference type="GO" id="GO:0003677">
    <property type="term" value="F:DNA binding"/>
    <property type="evidence" value="ECO:0007669"/>
    <property type="project" value="UniProtKB-KW"/>
</dbReference>
<dbReference type="InterPro" id="IPR006133">
    <property type="entry name" value="DNA-dir_DNA_pol_B_exonuc"/>
</dbReference>
<protein>
    <recommendedName>
        <fullName evidence="2">DNA-directed DNA polymerase</fullName>
        <ecNumber evidence="2">2.7.7.7</ecNumber>
    </recommendedName>
</protein>
<comment type="similarity">
    <text evidence="1">Belongs to the DNA polymerase type-B family.</text>
</comment>
<dbReference type="GO" id="GO:0003887">
    <property type="term" value="F:DNA-directed DNA polymerase activity"/>
    <property type="evidence" value="ECO:0007669"/>
    <property type="project" value="UniProtKB-KW"/>
</dbReference>
<dbReference type="Gene3D" id="3.30.420.10">
    <property type="entry name" value="Ribonuclease H-like superfamily/Ribonuclease H"/>
    <property type="match status" value="1"/>
</dbReference>
<dbReference type="InterPro" id="IPR043502">
    <property type="entry name" value="DNA/RNA_pol_sf"/>
</dbReference>
<dbReference type="EC" id="2.7.7.7" evidence="2"/>
<dbReference type="RefSeq" id="WP_338599594.1">
    <property type="nucleotide sequence ID" value="NZ_CP146016.1"/>
</dbReference>